<proteinExistence type="predicted"/>
<name>A0A2P2QPN2_RHIMU</name>
<dbReference type="EMBL" id="GGEC01088401">
    <property type="protein sequence ID" value="MBX68885.1"/>
    <property type="molecule type" value="Transcribed_RNA"/>
</dbReference>
<evidence type="ECO:0000313" key="1">
    <source>
        <dbReference type="EMBL" id="MBX68885.1"/>
    </source>
</evidence>
<accession>A0A2P2QPN2</accession>
<sequence>MTSWVIGLRNSLLPMDLGLQLGGFSMCLLLPWMTSLRFAMDLEHPDLPAFLVKIVLKCLPDFGS</sequence>
<dbReference type="AlphaFoldDB" id="A0A2P2QPN2"/>
<protein>
    <submittedName>
        <fullName evidence="1">Zinc finger family protein</fullName>
    </submittedName>
</protein>
<reference evidence="1" key="1">
    <citation type="submission" date="2018-02" db="EMBL/GenBank/DDBJ databases">
        <title>Rhizophora mucronata_Transcriptome.</title>
        <authorList>
            <person name="Meera S.P."/>
            <person name="Sreeshan A."/>
            <person name="Augustine A."/>
        </authorList>
    </citation>
    <scope>NUCLEOTIDE SEQUENCE</scope>
    <source>
        <tissue evidence="1">Leaf</tissue>
    </source>
</reference>
<organism evidence="1">
    <name type="scientific">Rhizophora mucronata</name>
    <name type="common">Asiatic mangrove</name>
    <dbReference type="NCBI Taxonomy" id="61149"/>
    <lineage>
        <taxon>Eukaryota</taxon>
        <taxon>Viridiplantae</taxon>
        <taxon>Streptophyta</taxon>
        <taxon>Embryophyta</taxon>
        <taxon>Tracheophyta</taxon>
        <taxon>Spermatophyta</taxon>
        <taxon>Magnoliopsida</taxon>
        <taxon>eudicotyledons</taxon>
        <taxon>Gunneridae</taxon>
        <taxon>Pentapetalae</taxon>
        <taxon>rosids</taxon>
        <taxon>fabids</taxon>
        <taxon>Malpighiales</taxon>
        <taxon>Rhizophoraceae</taxon>
        <taxon>Rhizophora</taxon>
    </lineage>
</organism>